<dbReference type="GO" id="GO:0008097">
    <property type="term" value="F:5S rRNA binding"/>
    <property type="evidence" value="ECO:0007669"/>
    <property type="project" value="TreeGrafter"/>
</dbReference>
<protein>
    <recommendedName>
        <fullName evidence="1">Large ribosomal subunit protein bL25 beta domain-containing protein</fullName>
    </recommendedName>
</protein>
<comment type="caution">
    <text evidence="2">The sequence shown here is derived from an EMBL/GenBank/DDBJ whole genome shotgun (WGS) entry which is preliminary data.</text>
</comment>
<dbReference type="GO" id="GO:0003735">
    <property type="term" value="F:structural constituent of ribosome"/>
    <property type="evidence" value="ECO:0007669"/>
    <property type="project" value="InterPro"/>
</dbReference>
<dbReference type="InterPro" id="IPR037121">
    <property type="entry name" value="Ribosomal_bL25_C"/>
</dbReference>
<dbReference type="Pfam" id="PF14693">
    <property type="entry name" value="Ribosomal_TL5_C"/>
    <property type="match status" value="1"/>
</dbReference>
<dbReference type="PANTHER" id="PTHR33284">
    <property type="entry name" value="RIBOSOMAL PROTEIN L25/GLN-TRNA SYNTHETASE, ANTI-CODON-BINDING DOMAIN-CONTAINING PROTEIN"/>
    <property type="match status" value="1"/>
</dbReference>
<proteinExistence type="predicted"/>
<dbReference type="InterPro" id="IPR011035">
    <property type="entry name" value="Ribosomal_bL25/Gln-tRNA_synth"/>
</dbReference>
<dbReference type="SUPFAM" id="SSF50715">
    <property type="entry name" value="Ribosomal protein L25-like"/>
    <property type="match status" value="1"/>
</dbReference>
<accession>X1S6T9</accession>
<name>X1S6T9_9ZZZZ</name>
<organism evidence="2">
    <name type="scientific">marine sediment metagenome</name>
    <dbReference type="NCBI Taxonomy" id="412755"/>
    <lineage>
        <taxon>unclassified sequences</taxon>
        <taxon>metagenomes</taxon>
        <taxon>ecological metagenomes</taxon>
    </lineage>
</organism>
<dbReference type="GO" id="GO:0022625">
    <property type="term" value="C:cytosolic large ribosomal subunit"/>
    <property type="evidence" value="ECO:0007669"/>
    <property type="project" value="TreeGrafter"/>
</dbReference>
<dbReference type="Gene3D" id="2.170.120.20">
    <property type="entry name" value="Ribosomal protein L25, beta domain"/>
    <property type="match status" value="1"/>
</dbReference>
<dbReference type="InterPro" id="IPR020930">
    <property type="entry name" value="Ribosomal_uL5_bac-type"/>
</dbReference>
<gene>
    <name evidence="2" type="ORF">S12H4_18242</name>
</gene>
<dbReference type="GO" id="GO:0006412">
    <property type="term" value="P:translation"/>
    <property type="evidence" value="ECO:0007669"/>
    <property type="project" value="InterPro"/>
</dbReference>
<sequence length="110" mass="11907">MDVPIVLVGEAPALKSKENTLSQELNSLTVECLPKQIPANVGVNLSPLTEAGQAIRVKDLVLDEEVTILSNPEVLVVKVNLRPREKVVEEVVAEEAAEAALLPEEESKEE</sequence>
<feature type="domain" description="Large ribosomal subunit protein bL25 beta" evidence="1">
    <location>
        <begin position="1"/>
        <end position="80"/>
    </location>
</feature>
<dbReference type="EMBL" id="BARW01008992">
    <property type="protein sequence ID" value="GAI74836.1"/>
    <property type="molecule type" value="Genomic_DNA"/>
</dbReference>
<dbReference type="PANTHER" id="PTHR33284:SF1">
    <property type="entry name" value="RIBOSOMAL PROTEIN L25_GLN-TRNA SYNTHETASE, ANTI-CODON-BINDING DOMAIN-CONTAINING PROTEIN"/>
    <property type="match status" value="1"/>
</dbReference>
<evidence type="ECO:0000313" key="2">
    <source>
        <dbReference type="EMBL" id="GAI74836.1"/>
    </source>
</evidence>
<reference evidence="2" key="1">
    <citation type="journal article" date="2014" name="Front. Microbiol.">
        <title>High frequency of phylogenetically diverse reductive dehalogenase-homologous genes in deep subseafloor sedimentary metagenomes.</title>
        <authorList>
            <person name="Kawai M."/>
            <person name="Futagami T."/>
            <person name="Toyoda A."/>
            <person name="Takaki Y."/>
            <person name="Nishi S."/>
            <person name="Hori S."/>
            <person name="Arai W."/>
            <person name="Tsubouchi T."/>
            <person name="Morono Y."/>
            <person name="Uchiyama I."/>
            <person name="Ito T."/>
            <person name="Fujiyama A."/>
            <person name="Inagaki F."/>
            <person name="Takami H."/>
        </authorList>
    </citation>
    <scope>NUCLEOTIDE SEQUENCE</scope>
    <source>
        <strain evidence="2">Expedition CK06-06</strain>
    </source>
</reference>
<evidence type="ECO:0000259" key="1">
    <source>
        <dbReference type="Pfam" id="PF14693"/>
    </source>
</evidence>
<dbReference type="AlphaFoldDB" id="X1S6T9"/>
<dbReference type="InterPro" id="IPR020057">
    <property type="entry name" value="Ribosomal_bL25_b-dom"/>
</dbReference>